<evidence type="ECO:0000256" key="2">
    <source>
        <dbReference type="ARBA" id="ARBA00006434"/>
    </source>
</evidence>
<evidence type="ECO:0000256" key="3">
    <source>
        <dbReference type="ARBA" id="ARBA00022448"/>
    </source>
</evidence>
<protein>
    <submittedName>
        <fullName evidence="9">Sodium:solute symporter family protein</fullName>
    </submittedName>
</protein>
<feature type="transmembrane region" description="Helical" evidence="8">
    <location>
        <begin position="178"/>
        <end position="201"/>
    </location>
</feature>
<keyword evidence="3" id="KW-0813">Transport</keyword>
<keyword evidence="4 8" id="KW-0812">Transmembrane</keyword>
<feature type="transmembrane region" description="Helical" evidence="8">
    <location>
        <begin position="111"/>
        <end position="132"/>
    </location>
</feature>
<evidence type="ECO:0000313" key="10">
    <source>
        <dbReference type="Proteomes" id="UP000322976"/>
    </source>
</evidence>
<evidence type="ECO:0000256" key="6">
    <source>
        <dbReference type="ARBA" id="ARBA00023136"/>
    </source>
</evidence>
<sequence>MYLSFSLTLIIISAIGLYYGQKVKTLSDFNVGSGKLGASMVSGNLVGIVLGGASTIGTAEIAYTSGFNSLLYVLGTTTALIILGIFYAGPVKRSGVYTIGGFMVPTYGKEISLFVSIFSAISIVMGLISQILSSTALFMTVTNLNISLSIILSVALIVVYVLFGGFLSASIIGTMKIYLLYAGFLIAGVIAVSKLGGLMGLATGFPASAFNPLNRGVWPGLSSYFSSIIGILSTQAYFQAVYSARDIKTAKTACFTSAALNLPIGILCAIIGMYMGKNYPGINPKMALTLFSMKVLNPYMGGLVLSVLLISVIITSSGLLLSISTLLSRDIYKGFINPAADDKRELFIERLIIIGFGIVCAVLTMSLWSTPILEFTYISMGIRGLAVFLPLLATMYFKESITARSGILSASLSPLLYIVLFIMKVDAALYIALAFAFAVLLWPGLAARNLHIIKLLNKLFPGK</sequence>
<feature type="transmembrane region" description="Helical" evidence="8">
    <location>
        <begin position="6"/>
        <end position="21"/>
    </location>
</feature>
<evidence type="ECO:0000256" key="4">
    <source>
        <dbReference type="ARBA" id="ARBA00022692"/>
    </source>
</evidence>
<name>A0A5D8QE09_9THEO</name>
<gene>
    <name evidence="9" type="ORF">FWJ32_05250</name>
</gene>
<dbReference type="PROSITE" id="PS50283">
    <property type="entry name" value="NA_SOLUT_SYMP_3"/>
    <property type="match status" value="1"/>
</dbReference>
<feature type="transmembrane region" description="Helical" evidence="8">
    <location>
        <begin position="221"/>
        <end position="242"/>
    </location>
</feature>
<proteinExistence type="inferred from homology"/>
<feature type="transmembrane region" description="Helical" evidence="8">
    <location>
        <begin position="405"/>
        <end position="423"/>
    </location>
</feature>
<comment type="subcellular location">
    <subcellularLocation>
        <location evidence="1">Membrane</location>
        <topology evidence="1">Multi-pass membrane protein</topology>
    </subcellularLocation>
</comment>
<feature type="transmembrane region" description="Helical" evidence="8">
    <location>
        <begin position="296"/>
        <end position="327"/>
    </location>
</feature>
<feature type="transmembrane region" description="Helical" evidence="8">
    <location>
        <begin position="375"/>
        <end position="393"/>
    </location>
</feature>
<feature type="transmembrane region" description="Helical" evidence="8">
    <location>
        <begin position="347"/>
        <end position="369"/>
    </location>
</feature>
<dbReference type="Proteomes" id="UP000322976">
    <property type="component" value="Unassembled WGS sequence"/>
</dbReference>
<feature type="transmembrane region" description="Helical" evidence="8">
    <location>
        <begin position="254"/>
        <end position="276"/>
    </location>
</feature>
<feature type="transmembrane region" description="Helical" evidence="8">
    <location>
        <begin position="429"/>
        <end position="447"/>
    </location>
</feature>
<feature type="transmembrane region" description="Helical" evidence="8">
    <location>
        <begin position="41"/>
        <end position="63"/>
    </location>
</feature>
<dbReference type="GO" id="GO:0022857">
    <property type="term" value="F:transmembrane transporter activity"/>
    <property type="evidence" value="ECO:0007669"/>
    <property type="project" value="InterPro"/>
</dbReference>
<keyword evidence="10" id="KW-1185">Reference proteome</keyword>
<dbReference type="GO" id="GO:0005886">
    <property type="term" value="C:plasma membrane"/>
    <property type="evidence" value="ECO:0007669"/>
    <property type="project" value="TreeGrafter"/>
</dbReference>
<dbReference type="PANTHER" id="PTHR48086:SF7">
    <property type="entry name" value="SODIUM-SOLUTE SYMPORTER-RELATED"/>
    <property type="match status" value="1"/>
</dbReference>
<feature type="transmembrane region" description="Helical" evidence="8">
    <location>
        <begin position="144"/>
        <end position="166"/>
    </location>
</feature>
<evidence type="ECO:0000256" key="5">
    <source>
        <dbReference type="ARBA" id="ARBA00022989"/>
    </source>
</evidence>
<keyword evidence="6 8" id="KW-0472">Membrane</keyword>
<evidence type="ECO:0000256" key="1">
    <source>
        <dbReference type="ARBA" id="ARBA00004141"/>
    </source>
</evidence>
<dbReference type="InterPro" id="IPR050277">
    <property type="entry name" value="Sodium:Solute_Symporter"/>
</dbReference>
<dbReference type="InterPro" id="IPR001734">
    <property type="entry name" value="Na/solute_symporter"/>
</dbReference>
<evidence type="ECO:0000313" key="9">
    <source>
        <dbReference type="EMBL" id="TZE82414.1"/>
    </source>
</evidence>
<reference evidence="9 10" key="1">
    <citation type="submission" date="2019-08" db="EMBL/GenBank/DDBJ databases">
        <title>Calorimonas adulescens gen. nov., sp. nov., an anaerobic thermophilic bacterium from Sakhalin hot spring.</title>
        <authorList>
            <person name="Khomyakova M.A."/>
            <person name="Merkel A.Y."/>
            <person name="Novikov A."/>
            <person name="Bonch-Osmolovskaya E.A."/>
            <person name="Slobodkin A.I."/>
        </authorList>
    </citation>
    <scope>NUCLEOTIDE SEQUENCE [LARGE SCALE GENOMIC DNA]</scope>
    <source>
        <strain evidence="9 10">A05MB</strain>
    </source>
</reference>
<dbReference type="EMBL" id="VTPS01000006">
    <property type="protein sequence ID" value="TZE82414.1"/>
    <property type="molecule type" value="Genomic_DNA"/>
</dbReference>
<dbReference type="PANTHER" id="PTHR48086">
    <property type="entry name" value="SODIUM/PROLINE SYMPORTER-RELATED"/>
    <property type="match status" value="1"/>
</dbReference>
<organism evidence="9 10">
    <name type="scientific">Calorimonas adulescens</name>
    <dbReference type="NCBI Taxonomy" id="2606906"/>
    <lineage>
        <taxon>Bacteria</taxon>
        <taxon>Bacillati</taxon>
        <taxon>Bacillota</taxon>
        <taxon>Clostridia</taxon>
        <taxon>Thermoanaerobacterales</taxon>
        <taxon>Thermoanaerobacteraceae</taxon>
        <taxon>Calorimonas</taxon>
    </lineage>
</organism>
<evidence type="ECO:0000256" key="8">
    <source>
        <dbReference type="SAM" id="Phobius"/>
    </source>
</evidence>
<dbReference type="InterPro" id="IPR038377">
    <property type="entry name" value="Na/Glc_symporter_sf"/>
</dbReference>
<keyword evidence="5 8" id="KW-1133">Transmembrane helix</keyword>
<dbReference type="Pfam" id="PF00474">
    <property type="entry name" value="SSF"/>
    <property type="match status" value="1"/>
</dbReference>
<comment type="caution">
    <text evidence="9">The sequence shown here is derived from an EMBL/GenBank/DDBJ whole genome shotgun (WGS) entry which is preliminary data.</text>
</comment>
<dbReference type="CDD" id="cd10322">
    <property type="entry name" value="SLC5sbd"/>
    <property type="match status" value="1"/>
</dbReference>
<feature type="transmembrane region" description="Helical" evidence="8">
    <location>
        <begin position="69"/>
        <end position="90"/>
    </location>
</feature>
<evidence type="ECO:0000256" key="7">
    <source>
        <dbReference type="RuleBase" id="RU362091"/>
    </source>
</evidence>
<dbReference type="RefSeq" id="WP_149544926.1">
    <property type="nucleotide sequence ID" value="NZ_VTPS01000006.1"/>
</dbReference>
<comment type="similarity">
    <text evidence="2 7">Belongs to the sodium:solute symporter (SSF) (TC 2.A.21) family.</text>
</comment>
<dbReference type="AlphaFoldDB" id="A0A5D8QE09"/>
<dbReference type="Gene3D" id="1.20.1730.10">
    <property type="entry name" value="Sodium/glucose cotransporter"/>
    <property type="match status" value="1"/>
</dbReference>
<accession>A0A5D8QE09</accession>